<feature type="region of interest" description="Disordered" evidence="1">
    <location>
        <begin position="277"/>
        <end position="296"/>
    </location>
</feature>
<reference evidence="4 5" key="1">
    <citation type="submission" date="2019-03" db="EMBL/GenBank/DDBJ databases">
        <authorList>
            <person name="Gaulin E."/>
            <person name="Dumas B."/>
        </authorList>
    </citation>
    <scope>NUCLEOTIDE SEQUENCE [LARGE SCALE GENOMIC DNA]</scope>
    <source>
        <strain evidence="4">CBS 568.67</strain>
    </source>
</reference>
<accession>A0A485KDW3</accession>
<dbReference type="GO" id="GO:0035269">
    <property type="term" value="P:protein O-linked glycosylation via mannose"/>
    <property type="evidence" value="ECO:0007669"/>
    <property type="project" value="TreeGrafter"/>
</dbReference>
<keyword evidence="2" id="KW-0472">Membrane</keyword>
<dbReference type="GO" id="GO:0000030">
    <property type="term" value="F:mannosyltransferase activity"/>
    <property type="evidence" value="ECO:0007669"/>
    <property type="project" value="TreeGrafter"/>
</dbReference>
<sequence length="296" mass="32980">MTLPAGLASRLKAEEAAKKTKASLVKSVTFGIPIAVVLLAFALCFMSNPTSWDLTTDESTGQSEAGWMNDVLEEKRNGDLLFENEHFEPATKYYIKAMKMAKKHAQDKTTTPEESVLMGTYLANSLGMTYVKIGNDTQATTWYQYGLDLDANHLELNYNLGNLLTRAEKWIDAEKHYRKVHRFKPNFPPAMLGLAYVLQKQGINIDESRTLLLDAWEIEKDADIAAQLGWQFMAESDAEKALEWLNVASDMGHVDAANQRNELLAAWLHTQAKMTTTTAGNGHHDGDTIALNEPAL</sequence>
<gene>
    <name evidence="4" type="primary">Aste57867_3353</name>
    <name evidence="3" type="ORF">As57867_003343</name>
    <name evidence="4" type="ORF">ASTE57867_3353</name>
</gene>
<dbReference type="PANTHER" id="PTHR44216:SF3">
    <property type="entry name" value="PROTEIN O-MANNOSYL-TRANSFERASE TMTC2"/>
    <property type="match status" value="1"/>
</dbReference>
<dbReference type="InterPro" id="IPR052384">
    <property type="entry name" value="TMTC_O-mannosyltransferase"/>
</dbReference>
<dbReference type="PANTHER" id="PTHR44216">
    <property type="entry name" value="PROTEIN O-MANNOSYL-TRANSFERASE TMTC2"/>
    <property type="match status" value="1"/>
</dbReference>
<dbReference type="InterPro" id="IPR019734">
    <property type="entry name" value="TPR_rpt"/>
</dbReference>
<dbReference type="GO" id="GO:0005789">
    <property type="term" value="C:endoplasmic reticulum membrane"/>
    <property type="evidence" value="ECO:0007669"/>
    <property type="project" value="TreeGrafter"/>
</dbReference>
<evidence type="ECO:0000313" key="3">
    <source>
        <dbReference type="EMBL" id="KAF0715443.1"/>
    </source>
</evidence>
<dbReference type="InterPro" id="IPR011990">
    <property type="entry name" value="TPR-like_helical_dom_sf"/>
</dbReference>
<protein>
    <submittedName>
        <fullName evidence="4">Aste57867_3353 protein</fullName>
    </submittedName>
</protein>
<reference evidence="3" key="2">
    <citation type="submission" date="2019-06" db="EMBL/GenBank/DDBJ databases">
        <title>Genomics analysis of Aphanomyces spp. identifies a new class of oomycete effector associated with host adaptation.</title>
        <authorList>
            <person name="Gaulin E."/>
        </authorList>
    </citation>
    <scope>NUCLEOTIDE SEQUENCE</scope>
    <source>
        <strain evidence="3">CBS 578.67</strain>
    </source>
</reference>
<proteinExistence type="predicted"/>
<dbReference type="SUPFAM" id="SSF48452">
    <property type="entry name" value="TPR-like"/>
    <property type="match status" value="1"/>
</dbReference>
<evidence type="ECO:0000313" key="4">
    <source>
        <dbReference type="EMBL" id="VFT80521.1"/>
    </source>
</evidence>
<keyword evidence="2" id="KW-0812">Transmembrane</keyword>
<evidence type="ECO:0000256" key="1">
    <source>
        <dbReference type="SAM" id="MobiDB-lite"/>
    </source>
</evidence>
<dbReference type="AlphaFoldDB" id="A0A485KDW3"/>
<keyword evidence="2" id="KW-1133">Transmembrane helix</keyword>
<dbReference type="Gene3D" id="1.25.40.10">
    <property type="entry name" value="Tetratricopeptide repeat domain"/>
    <property type="match status" value="1"/>
</dbReference>
<dbReference type="OrthoDB" id="66906at2759"/>
<evidence type="ECO:0000313" key="5">
    <source>
        <dbReference type="Proteomes" id="UP000332933"/>
    </source>
</evidence>
<evidence type="ECO:0000256" key="2">
    <source>
        <dbReference type="SAM" id="Phobius"/>
    </source>
</evidence>
<dbReference type="Proteomes" id="UP000332933">
    <property type="component" value="Unassembled WGS sequence"/>
</dbReference>
<name>A0A485KDW3_9STRA</name>
<feature type="transmembrane region" description="Helical" evidence="2">
    <location>
        <begin position="28"/>
        <end position="48"/>
    </location>
</feature>
<dbReference type="SMART" id="SM00028">
    <property type="entry name" value="TPR"/>
    <property type="match status" value="3"/>
</dbReference>
<keyword evidence="5" id="KW-1185">Reference proteome</keyword>
<organism evidence="4 5">
    <name type="scientific">Aphanomyces stellatus</name>
    <dbReference type="NCBI Taxonomy" id="120398"/>
    <lineage>
        <taxon>Eukaryota</taxon>
        <taxon>Sar</taxon>
        <taxon>Stramenopiles</taxon>
        <taxon>Oomycota</taxon>
        <taxon>Saprolegniomycetes</taxon>
        <taxon>Saprolegniales</taxon>
        <taxon>Verrucalvaceae</taxon>
        <taxon>Aphanomyces</taxon>
    </lineage>
</organism>
<dbReference type="EMBL" id="VJMH01000588">
    <property type="protein sequence ID" value="KAF0715443.1"/>
    <property type="molecule type" value="Genomic_DNA"/>
</dbReference>
<dbReference type="EMBL" id="CAADRA010000588">
    <property type="protein sequence ID" value="VFT80521.1"/>
    <property type="molecule type" value="Genomic_DNA"/>
</dbReference>